<organism evidence="3 4">
    <name type="scientific">Cyclostephanos tholiformis</name>
    <dbReference type="NCBI Taxonomy" id="382380"/>
    <lineage>
        <taxon>Eukaryota</taxon>
        <taxon>Sar</taxon>
        <taxon>Stramenopiles</taxon>
        <taxon>Ochrophyta</taxon>
        <taxon>Bacillariophyta</taxon>
        <taxon>Coscinodiscophyceae</taxon>
        <taxon>Thalassiosirophycidae</taxon>
        <taxon>Stephanodiscales</taxon>
        <taxon>Stephanodiscaceae</taxon>
        <taxon>Cyclostephanos</taxon>
    </lineage>
</organism>
<feature type="transmembrane region" description="Helical" evidence="2">
    <location>
        <begin position="108"/>
        <end position="130"/>
    </location>
</feature>
<feature type="region of interest" description="Disordered" evidence="1">
    <location>
        <begin position="1"/>
        <end position="30"/>
    </location>
</feature>
<comment type="caution">
    <text evidence="3">The sequence shown here is derived from an EMBL/GenBank/DDBJ whole genome shotgun (WGS) entry which is preliminary data.</text>
</comment>
<sequence>MQRKSKARSSSSSSTTSRNGHDTDNDEDAIDVYRGSREGTLATKHADIIATMNDATPSTTPTNAAVGNAMTNETTNTTTVVLSASVKRNKCGTRPFDHHWLNLDCCGLSCACITYMLHVYGMYAFAFVLLPPWMSNTDEDGYRELTMACHVHRLLFVSVSMLAIFSHYRAMTTRSRIGTADAYPLHDDREGDGGLITSLIKGERTTATMTTTTTVRDNDDIMGVGSTNTTTALTRSAAIAAGGSVAAVAAVAAAGMTTVGAMRRTTSSTSSSSSSLGGGGAALRRRSRRTMRESATEEGEEEAVDRYRPRMSMNGGKGNSNSNTSLGDTRSNRGISSKSSSAGEGCADDVSRSSHRGRIIADLLPLVGLAVEALLFGLFTLCMMADQWDVVMTNLTHIDRLKGETSMGRRHGGSQQYQHAGAYGQLPKYYDQHVGSQMSIMRAGINEVFGTLSSSMTSTALPRSKFHYTWLSPVHRVCFPEGVRDDILGYCRPCGSASTAGGLTAQEARKRSDFDPAEIL</sequence>
<proteinExistence type="predicted"/>
<evidence type="ECO:0000313" key="3">
    <source>
        <dbReference type="EMBL" id="KAL3807630.1"/>
    </source>
</evidence>
<keyword evidence="4" id="KW-1185">Reference proteome</keyword>
<reference evidence="3 4" key="1">
    <citation type="submission" date="2024-10" db="EMBL/GenBank/DDBJ databases">
        <title>Updated reference genomes for cyclostephanoid diatoms.</title>
        <authorList>
            <person name="Roberts W.R."/>
            <person name="Alverson A.J."/>
        </authorList>
    </citation>
    <scope>NUCLEOTIDE SEQUENCE [LARGE SCALE GENOMIC DNA]</scope>
    <source>
        <strain evidence="3 4">AJA228-03</strain>
    </source>
</reference>
<feature type="compositionally biased region" description="Low complexity" evidence="1">
    <location>
        <begin position="263"/>
        <end position="275"/>
    </location>
</feature>
<feature type="transmembrane region" description="Helical" evidence="2">
    <location>
        <begin position="150"/>
        <end position="168"/>
    </location>
</feature>
<evidence type="ECO:0000256" key="2">
    <source>
        <dbReference type="SAM" id="Phobius"/>
    </source>
</evidence>
<accession>A0ABD3RJF4</accession>
<keyword evidence="2" id="KW-0472">Membrane</keyword>
<keyword evidence="2" id="KW-0812">Transmembrane</keyword>
<dbReference type="AlphaFoldDB" id="A0ABD3RJF4"/>
<evidence type="ECO:0000256" key="1">
    <source>
        <dbReference type="SAM" id="MobiDB-lite"/>
    </source>
</evidence>
<name>A0ABD3RJF4_9STRA</name>
<dbReference type="EMBL" id="JALLPB020000606">
    <property type="protein sequence ID" value="KAL3807630.1"/>
    <property type="molecule type" value="Genomic_DNA"/>
</dbReference>
<gene>
    <name evidence="3" type="ORF">ACHAXA_005260</name>
</gene>
<evidence type="ECO:0008006" key="5">
    <source>
        <dbReference type="Google" id="ProtNLM"/>
    </source>
</evidence>
<protein>
    <recommendedName>
        <fullName evidence="5">Transmembrane protein</fullName>
    </recommendedName>
</protein>
<dbReference type="Proteomes" id="UP001530377">
    <property type="component" value="Unassembled WGS sequence"/>
</dbReference>
<feature type="region of interest" description="Disordered" evidence="1">
    <location>
        <begin position="500"/>
        <end position="520"/>
    </location>
</feature>
<keyword evidence="2" id="KW-1133">Transmembrane helix</keyword>
<feature type="region of interest" description="Disordered" evidence="1">
    <location>
        <begin position="263"/>
        <end position="351"/>
    </location>
</feature>
<evidence type="ECO:0000313" key="4">
    <source>
        <dbReference type="Proteomes" id="UP001530377"/>
    </source>
</evidence>